<protein>
    <submittedName>
        <fullName evidence="1">Uncharacterized protein</fullName>
    </submittedName>
</protein>
<reference evidence="1" key="2">
    <citation type="journal article" date="2015" name="Fish Shellfish Immunol.">
        <title>Early steps in the European eel (Anguilla anguilla)-Vibrio vulnificus interaction in the gills: Role of the RtxA13 toxin.</title>
        <authorList>
            <person name="Callol A."/>
            <person name="Pajuelo D."/>
            <person name="Ebbesson L."/>
            <person name="Teles M."/>
            <person name="MacKenzie S."/>
            <person name="Amaro C."/>
        </authorList>
    </citation>
    <scope>NUCLEOTIDE SEQUENCE</scope>
</reference>
<dbReference type="EMBL" id="GBXM01017405">
    <property type="protein sequence ID" value="JAH91172.1"/>
    <property type="molecule type" value="Transcribed_RNA"/>
</dbReference>
<name>A0A0E9WLE0_ANGAN</name>
<dbReference type="AlphaFoldDB" id="A0A0E9WLE0"/>
<organism evidence="1">
    <name type="scientific">Anguilla anguilla</name>
    <name type="common">European freshwater eel</name>
    <name type="synonym">Muraena anguilla</name>
    <dbReference type="NCBI Taxonomy" id="7936"/>
    <lineage>
        <taxon>Eukaryota</taxon>
        <taxon>Metazoa</taxon>
        <taxon>Chordata</taxon>
        <taxon>Craniata</taxon>
        <taxon>Vertebrata</taxon>
        <taxon>Euteleostomi</taxon>
        <taxon>Actinopterygii</taxon>
        <taxon>Neopterygii</taxon>
        <taxon>Teleostei</taxon>
        <taxon>Anguilliformes</taxon>
        <taxon>Anguillidae</taxon>
        <taxon>Anguilla</taxon>
    </lineage>
</organism>
<sequence>MLLYSPRLMGITVFQIKAQKYILQLTFAGVDKTAPCSKKNLLFFCFVFLHSRYSDSHYNCLYQFYTW</sequence>
<evidence type="ECO:0000313" key="1">
    <source>
        <dbReference type="EMBL" id="JAH91172.1"/>
    </source>
</evidence>
<reference evidence="1" key="1">
    <citation type="submission" date="2014-11" db="EMBL/GenBank/DDBJ databases">
        <authorList>
            <person name="Amaro Gonzalez C."/>
        </authorList>
    </citation>
    <scope>NUCLEOTIDE SEQUENCE</scope>
</reference>
<accession>A0A0E9WLE0</accession>
<proteinExistence type="predicted"/>